<feature type="compositionally biased region" description="Basic and acidic residues" evidence="1">
    <location>
        <begin position="98"/>
        <end position="113"/>
    </location>
</feature>
<evidence type="ECO:0000259" key="2">
    <source>
        <dbReference type="PROSITE" id="PS50174"/>
    </source>
</evidence>
<dbReference type="Proteomes" id="UP000440578">
    <property type="component" value="Unassembled WGS sequence"/>
</dbReference>
<feature type="region of interest" description="Disordered" evidence="1">
    <location>
        <begin position="89"/>
        <end position="122"/>
    </location>
</feature>
<dbReference type="Pfam" id="PF01585">
    <property type="entry name" value="G-patch"/>
    <property type="match status" value="1"/>
</dbReference>
<dbReference type="InterPro" id="IPR000467">
    <property type="entry name" value="G_patch_dom"/>
</dbReference>
<feature type="compositionally biased region" description="Polar residues" evidence="1">
    <location>
        <begin position="191"/>
        <end position="202"/>
    </location>
</feature>
<dbReference type="EMBL" id="VIIS01002228">
    <property type="protein sequence ID" value="KAF0286807.1"/>
    <property type="molecule type" value="Genomic_DNA"/>
</dbReference>
<feature type="domain" description="G-patch" evidence="2">
    <location>
        <begin position="26"/>
        <end position="72"/>
    </location>
</feature>
<dbReference type="InterPro" id="IPR050656">
    <property type="entry name" value="PINX1"/>
</dbReference>
<dbReference type="EMBL" id="VIIS01002228">
    <property type="protein sequence ID" value="KAF0286808.1"/>
    <property type="molecule type" value="Genomic_DNA"/>
</dbReference>
<feature type="region of interest" description="Disordered" evidence="1">
    <location>
        <begin position="143"/>
        <end position="202"/>
    </location>
</feature>
<dbReference type="GO" id="GO:0010521">
    <property type="term" value="F:telomerase inhibitor activity"/>
    <property type="evidence" value="ECO:0007669"/>
    <property type="project" value="TreeGrafter"/>
</dbReference>
<evidence type="ECO:0000313" key="4">
    <source>
        <dbReference type="Proteomes" id="UP000440578"/>
    </source>
</evidence>
<dbReference type="PROSITE" id="PS50174">
    <property type="entry name" value="G_PATCH"/>
    <property type="match status" value="1"/>
</dbReference>
<feature type="compositionally biased region" description="Low complexity" evidence="1">
    <location>
        <begin position="404"/>
        <end position="422"/>
    </location>
</feature>
<name>A0A6A4V7X7_AMPAM</name>
<sequence>MSMLAEPRRKKAWILNPRKSQWAEDDSKFGQKMLEQMGWSKGKGLGKEMAGITEHIRPSVQNDSRGLGYEGRTDDWVAHLDDFNDLLANLQQEQETGGDSKAKSSVKSLEERSKKSRARVHYHKFTRGKDLSRYSSQDLASILGGRSEGGAASQPVTPVSSRPPSPPPHADSEPVSEAETESAPAPAPELDTSSGYTTINTGLSVKDYFAAKMMKMKMLKAKHEQHQTSANVFDENSVKEMAEEPSIKPKETHESVEKEATKSKKKKKKRPASPTEEASPMPEEENVSEEPRKKKRKHASNVEETVDPAQEETGTTTEERKKKKKRKNADVNREEIAESTADQSPEMSSAAAPSEEDSPAGGGIEQTTDETTEAPKKKKKKRKNIDADPAERAQSAADQSDELSSAAAPPAENTPPTAATSEQAPSDETSEAPSKKKKKRKKNRSKTTESSD</sequence>
<accession>A0A6A4V7X7</accession>
<feature type="compositionally biased region" description="Basic and acidic residues" evidence="1">
    <location>
        <begin position="236"/>
        <end position="262"/>
    </location>
</feature>
<dbReference type="GO" id="GO:0005730">
    <property type="term" value="C:nucleolus"/>
    <property type="evidence" value="ECO:0007669"/>
    <property type="project" value="TreeGrafter"/>
</dbReference>
<comment type="caution">
    <text evidence="3">The sequence shown here is derived from an EMBL/GenBank/DDBJ whole genome shotgun (WGS) entry which is preliminary data.</text>
</comment>
<feature type="compositionally biased region" description="Basic residues" evidence="1">
    <location>
        <begin position="435"/>
        <end position="445"/>
    </location>
</feature>
<dbReference type="PANTHER" id="PTHR23149">
    <property type="entry name" value="G PATCH DOMAIN CONTAINING PROTEIN"/>
    <property type="match status" value="1"/>
</dbReference>
<feature type="region of interest" description="Disordered" evidence="1">
    <location>
        <begin position="219"/>
        <end position="452"/>
    </location>
</feature>
<gene>
    <name evidence="3" type="primary">Pinx1_1</name>
    <name evidence="3" type="ORF">FJT64_014742</name>
</gene>
<evidence type="ECO:0000313" key="3">
    <source>
        <dbReference type="EMBL" id="KAF0286808.1"/>
    </source>
</evidence>
<evidence type="ECO:0000256" key="1">
    <source>
        <dbReference type="SAM" id="MobiDB-lite"/>
    </source>
</evidence>
<dbReference type="OrthoDB" id="29523at2759"/>
<reference evidence="3 4" key="1">
    <citation type="submission" date="2019-07" db="EMBL/GenBank/DDBJ databases">
        <title>Draft genome assembly of a fouling barnacle, Amphibalanus amphitrite (Darwin, 1854): The first reference genome for Thecostraca.</title>
        <authorList>
            <person name="Kim W."/>
        </authorList>
    </citation>
    <scope>NUCLEOTIDE SEQUENCE [LARGE SCALE GENOMIC DNA]</scope>
    <source>
        <strain evidence="3">SNU_AA5</strain>
        <tissue evidence="3">Soma without cirri and trophi</tissue>
    </source>
</reference>
<protein>
    <submittedName>
        <fullName evidence="3">PIN2/TERF1-interacting telomerase inhibitor 1</fullName>
    </submittedName>
</protein>
<dbReference type="SMART" id="SM00443">
    <property type="entry name" value="G_patch"/>
    <property type="match status" value="1"/>
</dbReference>
<keyword evidence="4" id="KW-1185">Reference proteome</keyword>
<proteinExistence type="predicted"/>
<dbReference type="GO" id="GO:0003676">
    <property type="term" value="F:nucleic acid binding"/>
    <property type="evidence" value="ECO:0007669"/>
    <property type="project" value="InterPro"/>
</dbReference>
<dbReference type="AlphaFoldDB" id="A0A6A4V7X7"/>
<dbReference type="PANTHER" id="PTHR23149:SF27">
    <property type="entry name" value="PIN2_TERF1-INTERACTING TELOMERASE INHIBITOR 1"/>
    <property type="match status" value="1"/>
</dbReference>
<feature type="compositionally biased region" description="Low complexity" evidence="1">
    <location>
        <begin position="344"/>
        <end position="353"/>
    </location>
</feature>
<organism evidence="3 4">
    <name type="scientific">Amphibalanus amphitrite</name>
    <name type="common">Striped barnacle</name>
    <name type="synonym">Balanus amphitrite</name>
    <dbReference type="NCBI Taxonomy" id="1232801"/>
    <lineage>
        <taxon>Eukaryota</taxon>
        <taxon>Metazoa</taxon>
        <taxon>Ecdysozoa</taxon>
        <taxon>Arthropoda</taxon>
        <taxon>Crustacea</taxon>
        <taxon>Multicrustacea</taxon>
        <taxon>Cirripedia</taxon>
        <taxon>Thoracica</taxon>
        <taxon>Thoracicalcarea</taxon>
        <taxon>Balanomorpha</taxon>
        <taxon>Balanoidea</taxon>
        <taxon>Balanidae</taxon>
        <taxon>Amphibalaninae</taxon>
        <taxon>Amphibalanus</taxon>
    </lineage>
</organism>